<dbReference type="Proteomes" id="UP001596380">
    <property type="component" value="Unassembled WGS sequence"/>
</dbReference>
<keyword evidence="2" id="KW-1185">Reference proteome</keyword>
<name>A0ABW2CU87_9ACTN</name>
<comment type="caution">
    <text evidence="1">The sequence shown here is derived from an EMBL/GenBank/DDBJ whole genome shotgun (WGS) entry which is preliminary data.</text>
</comment>
<evidence type="ECO:0000313" key="2">
    <source>
        <dbReference type="Proteomes" id="UP001596380"/>
    </source>
</evidence>
<evidence type="ECO:0008006" key="3">
    <source>
        <dbReference type="Google" id="ProtNLM"/>
    </source>
</evidence>
<gene>
    <name evidence="1" type="ORF">ACFQKB_36535</name>
</gene>
<dbReference type="EMBL" id="JBHSXS010000036">
    <property type="protein sequence ID" value="MFC6885314.1"/>
    <property type="molecule type" value="Genomic_DNA"/>
</dbReference>
<proteinExistence type="predicted"/>
<reference evidence="2" key="1">
    <citation type="journal article" date="2019" name="Int. J. Syst. Evol. Microbiol.">
        <title>The Global Catalogue of Microorganisms (GCM) 10K type strain sequencing project: providing services to taxonomists for standard genome sequencing and annotation.</title>
        <authorList>
            <consortium name="The Broad Institute Genomics Platform"/>
            <consortium name="The Broad Institute Genome Sequencing Center for Infectious Disease"/>
            <person name="Wu L."/>
            <person name="Ma J."/>
        </authorList>
    </citation>
    <scope>NUCLEOTIDE SEQUENCE [LARGE SCALE GENOMIC DNA]</scope>
    <source>
        <strain evidence="2">JCM 3369</strain>
    </source>
</reference>
<protein>
    <recommendedName>
        <fullName evidence="3">MarR family transcriptional regulator</fullName>
    </recommendedName>
</protein>
<accession>A0ABW2CU87</accession>
<dbReference type="RefSeq" id="WP_160825808.1">
    <property type="nucleotide sequence ID" value="NZ_JBHSXE010000001.1"/>
</dbReference>
<organism evidence="1 2">
    <name type="scientific">Actinomadura yumaensis</name>
    <dbReference type="NCBI Taxonomy" id="111807"/>
    <lineage>
        <taxon>Bacteria</taxon>
        <taxon>Bacillati</taxon>
        <taxon>Actinomycetota</taxon>
        <taxon>Actinomycetes</taxon>
        <taxon>Streptosporangiales</taxon>
        <taxon>Thermomonosporaceae</taxon>
        <taxon>Actinomadura</taxon>
    </lineage>
</organism>
<evidence type="ECO:0000313" key="1">
    <source>
        <dbReference type="EMBL" id="MFC6885314.1"/>
    </source>
</evidence>
<sequence length="175" mass="18794">MTDSVWIYSTRDPSNLGPACRLVWGSHEVYASVAAVRQTAEDLFTSAAYAELIGELIRIGLPGGQTAQMVTSMIGARDTPYLGHKETLQVLPAGSTQRQCGVVLISKGSMRGQLDPGEARAMGRTWLAAAEASEADTLFDRVLRRAGGLGDTELNALFDLLLDMRTGNPDIEDPI</sequence>